<keyword evidence="2" id="KW-1185">Reference proteome</keyword>
<sequence>MIILYNQYNKYQGLLHKGVGIRIVTYKIEPCITNLSISGKVKG</sequence>
<organism evidence="1 2">
    <name type="scientific">Acanthoscelides obtectus</name>
    <name type="common">Bean weevil</name>
    <name type="synonym">Bruchus obtectus</name>
    <dbReference type="NCBI Taxonomy" id="200917"/>
    <lineage>
        <taxon>Eukaryota</taxon>
        <taxon>Metazoa</taxon>
        <taxon>Ecdysozoa</taxon>
        <taxon>Arthropoda</taxon>
        <taxon>Hexapoda</taxon>
        <taxon>Insecta</taxon>
        <taxon>Pterygota</taxon>
        <taxon>Neoptera</taxon>
        <taxon>Endopterygota</taxon>
        <taxon>Coleoptera</taxon>
        <taxon>Polyphaga</taxon>
        <taxon>Cucujiformia</taxon>
        <taxon>Chrysomeloidea</taxon>
        <taxon>Chrysomelidae</taxon>
        <taxon>Bruchinae</taxon>
        <taxon>Bruchini</taxon>
        <taxon>Acanthoscelides</taxon>
    </lineage>
</organism>
<dbReference type="AlphaFoldDB" id="A0A9P0PJR8"/>
<reference evidence="1" key="1">
    <citation type="submission" date="2022-03" db="EMBL/GenBank/DDBJ databases">
        <authorList>
            <person name="Sayadi A."/>
        </authorList>
    </citation>
    <scope>NUCLEOTIDE SEQUENCE</scope>
</reference>
<comment type="caution">
    <text evidence="1">The sequence shown here is derived from an EMBL/GenBank/DDBJ whole genome shotgun (WGS) entry which is preliminary data.</text>
</comment>
<protein>
    <submittedName>
        <fullName evidence="1">Uncharacterized protein</fullName>
    </submittedName>
</protein>
<proteinExistence type="predicted"/>
<name>A0A9P0PJR8_ACAOB</name>
<evidence type="ECO:0000313" key="2">
    <source>
        <dbReference type="Proteomes" id="UP001152888"/>
    </source>
</evidence>
<dbReference type="Proteomes" id="UP001152888">
    <property type="component" value="Unassembled WGS sequence"/>
</dbReference>
<gene>
    <name evidence="1" type="ORF">ACAOBT_LOCUS17368</name>
</gene>
<accession>A0A9P0PJR8</accession>
<evidence type="ECO:0000313" key="1">
    <source>
        <dbReference type="EMBL" id="CAH1986639.1"/>
    </source>
</evidence>
<dbReference type="EMBL" id="CAKOFQ010007003">
    <property type="protein sequence ID" value="CAH1986639.1"/>
    <property type="molecule type" value="Genomic_DNA"/>
</dbReference>